<keyword evidence="1" id="KW-0548">Nucleotidyltransferase</keyword>
<name>A0ACD3SSJ2_9BURK</name>
<proteinExistence type="predicted"/>
<dbReference type="EMBL" id="AKCV02000011">
    <property type="protein sequence ID" value="TMS59261.1"/>
    <property type="molecule type" value="Genomic_DNA"/>
</dbReference>
<keyword evidence="1" id="KW-0808">Transferase</keyword>
<keyword evidence="2" id="KW-1185">Reference proteome</keyword>
<reference evidence="1" key="1">
    <citation type="submission" date="2019-05" db="EMBL/GenBank/DDBJ databases">
        <title>Revised genome assembly of Burkholderiaceae (previously Ralstonia) sp. PBA.</title>
        <authorList>
            <person name="Gan H.M."/>
        </authorList>
    </citation>
    <scope>NUCLEOTIDE SEQUENCE</scope>
    <source>
        <strain evidence="1">PBA</strain>
    </source>
</reference>
<dbReference type="Proteomes" id="UP000004277">
    <property type="component" value="Unassembled WGS sequence"/>
</dbReference>
<evidence type="ECO:0000313" key="2">
    <source>
        <dbReference type="Proteomes" id="UP000004277"/>
    </source>
</evidence>
<gene>
    <name evidence="1" type="primary">cofC</name>
    <name evidence="1" type="ORF">MW7_003510</name>
</gene>
<evidence type="ECO:0000313" key="1">
    <source>
        <dbReference type="EMBL" id="TMS59261.1"/>
    </source>
</evidence>
<organism evidence="1 2">
    <name type="scientific">Imbroritus primus</name>
    <dbReference type="NCBI Taxonomy" id="3058603"/>
    <lineage>
        <taxon>Bacteria</taxon>
        <taxon>Pseudomonadati</taxon>
        <taxon>Pseudomonadota</taxon>
        <taxon>Betaproteobacteria</taxon>
        <taxon>Burkholderiales</taxon>
        <taxon>Burkholderiaceae</taxon>
        <taxon>Imbroritus</taxon>
    </lineage>
</organism>
<protein>
    <submittedName>
        <fullName evidence="1">2-phospho-L-lactate guanylyltransferase</fullName>
        <ecNumber evidence="1">2.7.7.68</ecNumber>
    </submittedName>
</protein>
<dbReference type="EC" id="2.7.7.68" evidence="1"/>
<comment type="caution">
    <text evidence="1">The sequence shown here is derived from an EMBL/GenBank/DDBJ whole genome shotgun (WGS) entry which is preliminary data.</text>
</comment>
<accession>A0ACD3SSJ2</accession>
<sequence length="252" mass="26332">MNRATLWAVVPVKSFDCAKQRLTPLLDAGERAGLARAMFEDVLDVLARHPALAGTLVVTNDAEAAALARAKGVGVLADKPDAGLVQAVRHAAHTLAAARCAGMLVVPADLPSIKAADIELIALGHRHSPAVTLVAAGSDGGTNALACSPPDAMPICYGEDSFRHHYNAATALGLAPRVLTLPRFELDIDRPDDLLAFMAQPPSTRTHAWLRASGIAGRLRARHAAVDNATDRLAEPADALTCDAPAALYQKG</sequence>